<dbReference type="Proteomes" id="UP001224661">
    <property type="component" value="Unassembled WGS sequence"/>
</dbReference>
<proteinExistence type="predicted"/>
<dbReference type="RefSeq" id="WP_282516492.1">
    <property type="nucleotide sequence ID" value="NZ_JASCIR010000037.1"/>
</dbReference>
<sequence length="97" mass="10552">METTDARLRDLEAQAFRTGRTLAEHSTKLGEIETQQRTAFSNIDSLGDAIGAPGERTITQRLDSIEGELSDVKGELGDVKRLLAALLRAQGLDPDQT</sequence>
<name>A0ABT6S006_9ACTN</name>
<organism evidence="1 2">
    <name type="scientific">Streptomyces solicavernae</name>
    <dbReference type="NCBI Taxonomy" id="3043614"/>
    <lineage>
        <taxon>Bacteria</taxon>
        <taxon>Bacillati</taxon>
        <taxon>Actinomycetota</taxon>
        <taxon>Actinomycetes</taxon>
        <taxon>Kitasatosporales</taxon>
        <taxon>Streptomycetaceae</taxon>
        <taxon>Streptomyces</taxon>
    </lineage>
</organism>
<evidence type="ECO:0000313" key="2">
    <source>
        <dbReference type="Proteomes" id="UP001224661"/>
    </source>
</evidence>
<keyword evidence="2" id="KW-1185">Reference proteome</keyword>
<reference evidence="1 2" key="1">
    <citation type="submission" date="2023-05" db="EMBL/GenBank/DDBJ databases">
        <title>Draft genome sequence of Streptomyces sp. B-S-A8 isolated from a cave soil in Thailand.</title>
        <authorList>
            <person name="Chamroensaksri N."/>
            <person name="Muangham S."/>
        </authorList>
    </citation>
    <scope>NUCLEOTIDE SEQUENCE [LARGE SCALE GENOMIC DNA]</scope>
    <source>
        <strain evidence="1 2">B-S-A8</strain>
    </source>
</reference>
<dbReference type="EMBL" id="JASCIR010000037">
    <property type="protein sequence ID" value="MDI3390013.1"/>
    <property type="molecule type" value="Genomic_DNA"/>
</dbReference>
<accession>A0ABT6S006</accession>
<evidence type="ECO:0000313" key="1">
    <source>
        <dbReference type="EMBL" id="MDI3390013.1"/>
    </source>
</evidence>
<protein>
    <submittedName>
        <fullName evidence="1">Uncharacterized protein</fullName>
    </submittedName>
</protein>
<comment type="caution">
    <text evidence="1">The sequence shown here is derived from an EMBL/GenBank/DDBJ whole genome shotgun (WGS) entry which is preliminary data.</text>
</comment>
<gene>
    <name evidence="1" type="ORF">QIS99_28040</name>
</gene>